<evidence type="ECO:0000313" key="2">
    <source>
        <dbReference type="Proteomes" id="UP000007431"/>
    </source>
</evidence>
<feature type="non-terminal residue" evidence="1">
    <location>
        <position position="85"/>
    </location>
</feature>
<sequence length="85" mass="9359">MAFPLPCLPPLCQNTSVPITPGQAFSSDIENAVLFLRSQREHKALLERYNPLFNLTAEEHIKATANRVGLNMPITPDGSNPEGKE</sequence>
<dbReference type="GeneID" id="9588128"/>
<dbReference type="eggNOG" id="ENOG502SD6J">
    <property type="taxonomic scope" value="Eukaryota"/>
</dbReference>
<keyword evidence="2" id="KW-1185">Reference proteome</keyword>
<dbReference type="Proteomes" id="UP000007431">
    <property type="component" value="Unassembled WGS sequence"/>
</dbReference>
<dbReference type="GO" id="GO:0033615">
    <property type="term" value="P:mitochondrial proton-transporting ATP synthase complex assembly"/>
    <property type="evidence" value="ECO:0007669"/>
    <property type="project" value="InterPro"/>
</dbReference>
<dbReference type="OMA" id="FEYDMAN"/>
<dbReference type="HOGENOM" id="CLU_2513916_0_0_1"/>
<protein>
    <submittedName>
        <fullName evidence="1">Uncharacterized protein</fullName>
    </submittedName>
</protein>
<organism evidence="2">
    <name type="scientific">Schizophyllum commune (strain H4-8 / FGSC 9210)</name>
    <name type="common">Split gill fungus</name>
    <dbReference type="NCBI Taxonomy" id="578458"/>
    <lineage>
        <taxon>Eukaryota</taxon>
        <taxon>Fungi</taxon>
        <taxon>Dikarya</taxon>
        <taxon>Basidiomycota</taxon>
        <taxon>Agaricomycotina</taxon>
        <taxon>Agaricomycetes</taxon>
        <taxon>Agaricomycetidae</taxon>
        <taxon>Agaricales</taxon>
        <taxon>Schizophyllaceae</taxon>
        <taxon>Schizophyllum</taxon>
    </lineage>
</organism>
<dbReference type="EMBL" id="GL377302">
    <property type="protein sequence ID" value="EFJ03161.1"/>
    <property type="molecule type" value="Genomic_DNA"/>
</dbReference>
<dbReference type="PANTHER" id="PTHR28015:SF1">
    <property type="entry name" value="ATP SYNTHASE ASSEMBLY FACTOR FMC1, MITOCHONDRIAL"/>
    <property type="match status" value="1"/>
</dbReference>
<dbReference type="AlphaFoldDB" id="D8PRK2"/>
<proteinExistence type="predicted"/>
<dbReference type="VEuPathDB" id="FungiDB:SCHCODRAFT_02700411"/>
<gene>
    <name evidence="1" type="ORF">SCHCODRAFT_102877</name>
</gene>
<name>D8PRK2_SCHCM</name>
<dbReference type="InterPro" id="IPR039196">
    <property type="entry name" value="Fmc1"/>
</dbReference>
<dbReference type="OrthoDB" id="15893at2759"/>
<dbReference type="STRING" id="578458.D8PRK2"/>
<reference evidence="1 2" key="1">
    <citation type="journal article" date="2010" name="Nat. Biotechnol.">
        <title>Genome sequence of the model mushroom Schizophyllum commune.</title>
        <authorList>
            <person name="Ohm R.A."/>
            <person name="de Jong J.F."/>
            <person name="Lugones L.G."/>
            <person name="Aerts A."/>
            <person name="Kothe E."/>
            <person name="Stajich J.E."/>
            <person name="de Vries R.P."/>
            <person name="Record E."/>
            <person name="Levasseur A."/>
            <person name="Baker S.E."/>
            <person name="Bartholomew K.A."/>
            <person name="Coutinho P.M."/>
            <person name="Erdmann S."/>
            <person name="Fowler T.J."/>
            <person name="Gathman A.C."/>
            <person name="Lombard V."/>
            <person name="Henrissat B."/>
            <person name="Knabe N."/>
            <person name="Kuees U."/>
            <person name="Lilly W.W."/>
            <person name="Lindquist E."/>
            <person name="Lucas S."/>
            <person name="Magnuson J.K."/>
            <person name="Piumi F."/>
            <person name="Raudaskoski M."/>
            <person name="Salamov A."/>
            <person name="Schmutz J."/>
            <person name="Schwarze F.W.M.R."/>
            <person name="vanKuyk P.A."/>
            <person name="Horton J.S."/>
            <person name="Grigoriev I.V."/>
            <person name="Woesten H.A.B."/>
        </authorList>
    </citation>
    <scope>NUCLEOTIDE SEQUENCE [LARGE SCALE GENOMIC DNA]</scope>
    <source>
        <strain evidence="2">H4-8 / FGSC 9210</strain>
    </source>
</reference>
<dbReference type="KEGG" id="scm:SCHCO_02700411"/>
<evidence type="ECO:0000313" key="1">
    <source>
        <dbReference type="EMBL" id="EFJ03161.1"/>
    </source>
</evidence>
<dbReference type="GO" id="GO:0005759">
    <property type="term" value="C:mitochondrial matrix"/>
    <property type="evidence" value="ECO:0007669"/>
    <property type="project" value="TreeGrafter"/>
</dbReference>
<accession>D8PRK2</accession>
<dbReference type="InParanoid" id="D8PRK2"/>
<dbReference type="PANTHER" id="PTHR28015">
    <property type="entry name" value="ATP SYNTHASE ASSEMBLY FACTOR FMC1, MITOCHONDRIAL"/>
    <property type="match status" value="1"/>
</dbReference>
<dbReference type="Pfam" id="PF13233">
    <property type="entry name" value="Complex1_LYR_2"/>
    <property type="match status" value="1"/>
</dbReference>